<dbReference type="AlphaFoldDB" id="A0A0D2Y8I5"/>
<dbReference type="EnsemblFungi" id="FOXG_12601T0">
    <property type="protein sequence ID" value="FOXG_12601P0"/>
    <property type="gene ID" value="FOXG_12601"/>
</dbReference>
<name>A0A0D2Y8I5_FUSOF</name>
<evidence type="ECO:0000313" key="2">
    <source>
        <dbReference type="EnsemblFungi" id="FOXG_12601P0"/>
    </source>
</evidence>
<evidence type="ECO:0000256" key="1">
    <source>
        <dbReference type="SAM" id="MobiDB-lite"/>
    </source>
</evidence>
<dbReference type="EnsemblFungi" id="FOXG_12550T0">
    <property type="protein sequence ID" value="FOXG_12550P0"/>
    <property type="gene ID" value="FOXG_12550"/>
</dbReference>
<dbReference type="Proteomes" id="UP000002489">
    <property type="component" value="Unassembled WGS sequence"/>
</dbReference>
<feature type="compositionally biased region" description="Basic residues" evidence="1">
    <location>
        <begin position="207"/>
        <end position="216"/>
    </location>
</feature>
<organism evidence="2 3">
    <name type="scientific">Fusarium oxysporum (strain Fo5176)</name>
    <name type="common">Fusarium vascular wilt</name>
    <dbReference type="NCBI Taxonomy" id="660025"/>
    <lineage>
        <taxon>Eukaryota</taxon>
        <taxon>Fungi</taxon>
        <taxon>Dikarya</taxon>
        <taxon>Ascomycota</taxon>
        <taxon>Pezizomycotina</taxon>
        <taxon>Sordariomycetes</taxon>
        <taxon>Hypocreomycetidae</taxon>
        <taxon>Hypocreales</taxon>
        <taxon>Nectriaceae</taxon>
        <taxon>Fusarium</taxon>
        <taxon>Fusarium oxysporum species complex</taxon>
    </lineage>
</organism>
<sequence>MRRRLKVPMCEFPTRHICRWVTLAFESVPTGNYAVGAGLIGVRSVKSGRHRRRFRSRKSLALGHAWVDVRFGEPLGGSLSGLMVLLFAPALDVILRLSVSALPYSRLLPLSSTLLYLASINKHAVSKNVPARINSRSTTIFQATDRDELPLNDEPPRYCSRKEISLPRNPLRMTNLRLTIRLGERLYENEVTHDSSAASAFDPPTTKRSRRNKHPKTALDPNIR</sequence>
<protein>
    <submittedName>
        <fullName evidence="2">Uncharacterized protein</fullName>
    </submittedName>
</protein>
<feature type="region of interest" description="Disordered" evidence="1">
    <location>
        <begin position="193"/>
        <end position="224"/>
    </location>
</feature>
<accession>A0A0D2Y8I5</accession>
<evidence type="ECO:0000313" key="3">
    <source>
        <dbReference type="Proteomes" id="UP000002489"/>
    </source>
</evidence>
<proteinExistence type="predicted"/>
<reference evidence="3" key="1">
    <citation type="journal article" date="2012" name="Mol. Plant Microbe Interact.">
        <title>A highly conserved effector in Fusarium oxysporum is required for full virulence on Arabidopsis.</title>
        <authorList>
            <person name="Thatcher L.F."/>
            <person name="Gardiner D.M."/>
            <person name="Kazan K."/>
            <person name="Manners J."/>
        </authorList>
    </citation>
    <scope>NUCLEOTIDE SEQUENCE [LARGE SCALE GENOMIC DNA]</scope>
    <source>
        <strain evidence="3">Fo5176</strain>
    </source>
</reference>
<reference evidence="2" key="2">
    <citation type="submission" date="2025-05" db="UniProtKB">
        <authorList>
            <consortium name="EnsemblFungi"/>
        </authorList>
    </citation>
    <scope>IDENTIFICATION</scope>
    <source>
        <strain evidence="2">4287 / CBS 123668 / FGSC 9935 / NRRL 34936</strain>
    </source>
</reference>